<dbReference type="Proteomes" id="UP001295423">
    <property type="component" value="Unassembled WGS sequence"/>
</dbReference>
<keyword evidence="3" id="KW-1185">Reference proteome</keyword>
<feature type="transmembrane region" description="Helical" evidence="1">
    <location>
        <begin position="372"/>
        <end position="391"/>
    </location>
</feature>
<protein>
    <submittedName>
        <fullName evidence="2">Uncharacterized protein</fullName>
    </submittedName>
</protein>
<evidence type="ECO:0000313" key="2">
    <source>
        <dbReference type="EMBL" id="CAJ1899723.1"/>
    </source>
</evidence>
<dbReference type="EMBL" id="CAKOGP040000001">
    <property type="protein sequence ID" value="CAJ1899723.1"/>
    <property type="molecule type" value="Genomic_DNA"/>
</dbReference>
<keyword evidence="1" id="KW-0812">Transmembrane</keyword>
<comment type="caution">
    <text evidence="2">The sequence shown here is derived from an EMBL/GenBank/DDBJ whole genome shotgun (WGS) entry which is preliminary data.</text>
</comment>
<feature type="transmembrane region" description="Helical" evidence="1">
    <location>
        <begin position="136"/>
        <end position="162"/>
    </location>
</feature>
<name>A0AAD2FF55_9STRA</name>
<sequence length="414" mass="47103">MPTKIILDKKDDEEALTPVHENINRRRSFRSNRNRAASPDNVTSVDQTKRIVNFRASIFREELASQPIQTGLSSTDIRASPRLIGYLYQLLACIVLSITAIKFDQNSQNETLFSLGWDYIFATDARIYQSIKGPVYYWKVIGSAIVGAVGGGISLLVVLAHIDTIFLPKTWYKVFRDGSMFECYLLRFLLIFYTAALHVSTSSLSVGQIEPNVFFTSWIAFAASVMNLGVWRGSAGFDSIAEKISVHERATTFNWVWSFFFVLTFAASATDIFFNRSEVTISHKGVVLSLSDKEWYNVLGFCWFFVFVCIVALLFNQFLHTSCELRVFGGSRVILGWRQSEGIIIFFMVGVFFWIVYDYTGVDAVLNGLPNAYFSVWGCFFNSIFLLGTWLRENKNIEYIVARDPSRSNHIYDA</sequence>
<proteinExistence type="predicted"/>
<dbReference type="AlphaFoldDB" id="A0AAD2FF55"/>
<feature type="transmembrane region" description="Helical" evidence="1">
    <location>
        <begin position="340"/>
        <end position="357"/>
    </location>
</feature>
<keyword evidence="1" id="KW-1133">Transmembrane helix</keyword>
<feature type="transmembrane region" description="Helical" evidence="1">
    <location>
        <begin position="213"/>
        <end position="231"/>
    </location>
</feature>
<evidence type="ECO:0000313" key="3">
    <source>
        <dbReference type="Proteomes" id="UP001295423"/>
    </source>
</evidence>
<reference evidence="2" key="1">
    <citation type="submission" date="2023-08" db="EMBL/GenBank/DDBJ databases">
        <authorList>
            <person name="Audoor S."/>
            <person name="Bilcke G."/>
        </authorList>
    </citation>
    <scope>NUCLEOTIDE SEQUENCE</scope>
</reference>
<keyword evidence="1" id="KW-0472">Membrane</keyword>
<organism evidence="2 3">
    <name type="scientific">Cylindrotheca closterium</name>
    <dbReference type="NCBI Taxonomy" id="2856"/>
    <lineage>
        <taxon>Eukaryota</taxon>
        <taxon>Sar</taxon>
        <taxon>Stramenopiles</taxon>
        <taxon>Ochrophyta</taxon>
        <taxon>Bacillariophyta</taxon>
        <taxon>Bacillariophyceae</taxon>
        <taxon>Bacillariophycidae</taxon>
        <taxon>Bacillariales</taxon>
        <taxon>Bacillariaceae</taxon>
        <taxon>Cylindrotheca</taxon>
    </lineage>
</organism>
<feature type="transmembrane region" description="Helical" evidence="1">
    <location>
        <begin position="183"/>
        <end position="201"/>
    </location>
</feature>
<accession>A0AAD2FF55</accession>
<evidence type="ECO:0000256" key="1">
    <source>
        <dbReference type="SAM" id="Phobius"/>
    </source>
</evidence>
<feature type="transmembrane region" description="Helical" evidence="1">
    <location>
        <begin position="83"/>
        <end position="103"/>
    </location>
</feature>
<gene>
    <name evidence="2" type="ORF">CYCCA115_LOCUS285</name>
</gene>
<feature type="transmembrane region" description="Helical" evidence="1">
    <location>
        <begin position="252"/>
        <end position="275"/>
    </location>
</feature>
<feature type="transmembrane region" description="Helical" evidence="1">
    <location>
        <begin position="295"/>
        <end position="319"/>
    </location>
</feature>